<organism evidence="2 3">
    <name type="scientific">Lasiosphaeris hirsuta</name>
    <dbReference type="NCBI Taxonomy" id="260670"/>
    <lineage>
        <taxon>Eukaryota</taxon>
        <taxon>Fungi</taxon>
        <taxon>Dikarya</taxon>
        <taxon>Ascomycota</taxon>
        <taxon>Pezizomycotina</taxon>
        <taxon>Sordariomycetes</taxon>
        <taxon>Sordariomycetidae</taxon>
        <taxon>Sordariales</taxon>
        <taxon>Lasiosphaeriaceae</taxon>
        <taxon>Lasiosphaeris</taxon>
    </lineage>
</organism>
<keyword evidence="3" id="KW-1185">Reference proteome</keyword>
<name>A0AA40E1M6_9PEZI</name>
<evidence type="ECO:0000313" key="2">
    <source>
        <dbReference type="EMBL" id="KAK0720921.1"/>
    </source>
</evidence>
<dbReference type="AlphaFoldDB" id="A0AA40E1M6"/>
<evidence type="ECO:0000256" key="1">
    <source>
        <dbReference type="SAM" id="MobiDB-lite"/>
    </source>
</evidence>
<reference evidence="2" key="1">
    <citation type="submission" date="2023-06" db="EMBL/GenBank/DDBJ databases">
        <title>Genome-scale phylogeny and comparative genomics of the fungal order Sordariales.</title>
        <authorList>
            <consortium name="Lawrence Berkeley National Laboratory"/>
            <person name="Hensen N."/>
            <person name="Bonometti L."/>
            <person name="Westerberg I."/>
            <person name="Brannstrom I.O."/>
            <person name="Guillou S."/>
            <person name="Cros-Aarteil S."/>
            <person name="Calhoun S."/>
            <person name="Haridas S."/>
            <person name="Kuo A."/>
            <person name="Mondo S."/>
            <person name="Pangilinan J."/>
            <person name="Riley R."/>
            <person name="Labutti K."/>
            <person name="Andreopoulos B."/>
            <person name="Lipzen A."/>
            <person name="Chen C."/>
            <person name="Yanf M."/>
            <person name="Daum C."/>
            <person name="Ng V."/>
            <person name="Clum A."/>
            <person name="Steindorff A."/>
            <person name="Ohm R."/>
            <person name="Martin F."/>
            <person name="Silar P."/>
            <person name="Natvig D."/>
            <person name="Lalanne C."/>
            <person name="Gautier V."/>
            <person name="Ament-Velasquez S.L."/>
            <person name="Kruys A."/>
            <person name="Hutchinson M.I."/>
            <person name="Powell A.J."/>
            <person name="Barry K."/>
            <person name="Miller A.N."/>
            <person name="Grigoriev I.V."/>
            <person name="Debuchy R."/>
            <person name="Gladieux P."/>
            <person name="Thoren M.H."/>
            <person name="Johannesson H."/>
        </authorList>
    </citation>
    <scope>NUCLEOTIDE SEQUENCE</scope>
    <source>
        <strain evidence="2">SMH4607-1</strain>
    </source>
</reference>
<feature type="compositionally biased region" description="Basic and acidic residues" evidence="1">
    <location>
        <begin position="1"/>
        <end position="11"/>
    </location>
</feature>
<feature type="region of interest" description="Disordered" evidence="1">
    <location>
        <begin position="1"/>
        <end position="27"/>
    </location>
</feature>
<feature type="region of interest" description="Disordered" evidence="1">
    <location>
        <begin position="225"/>
        <end position="248"/>
    </location>
</feature>
<protein>
    <submittedName>
        <fullName evidence="2">Uncharacterized protein</fullName>
    </submittedName>
</protein>
<sequence>MSTPDQMDHPEPPSAALATPEGPETEFEPIDFTTQHKWQKLFVYIDSGETPTVTNQYGCWAPLKGIACRIANGGRVTRRELMEEITEAYGLWSAAYMPARVARALFIHKPDTQGWMCGKLGIGKVGLWEVEACLRDKLGADVIALEGVMALLRLGRGHEEVVRWLDAVLPTLPPVLERYMGSEEAQDFLFHEHLESLSKRWGTYNEIHWPTTFPQPNNGVMVNGYGGHISDGDSSDDGGGGGGDGIAA</sequence>
<evidence type="ECO:0000313" key="3">
    <source>
        <dbReference type="Proteomes" id="UP001172102"/>
    </source>
</evidence>
<feature type="compositionally biased region" description="Gly residues" evidence="1">
    <location>
        <begin position="237"/>
        <end position="248"/>
    </location>
</feature>
<dbReference type="EMBL" id="JAUKUA010000003">
    <property type="protein sequence ID" value="KAK0720921.1"/>
    <property type="molecule type" value="Genomic_DNA"/>
</dbReference>
<dbReference type="Proteomes" id="UP001172102">
    <property type="component" value="Unassembled WGS sequence"/>
</dbReference>
<comment type="caution">
    <text evidence="2">The sequence shown here is derived from an EMBL/GenBank/DDBJ whole genome shotgun (WGS) entry which is preliminary data.</text>
</comment>
<proteinExistence type="predicted"/>
<accession>A0AA40E1M6</accession>
<gene>
    <name evidence="2" type="ORF">B0H67DRAFT_644117</name>
</gene>